<gene>
    <name evidence="1" type="ORF">N5D11_02650</name>
</gene>
<evidence type="ECO:0000313" key="1">
    <source>
        <dbReference type="EMBL" id="MDH0655027.1"/>
    </source>
</evidence>
<dbReference type="RefSeq" id="WP_279697844.1">
    <property type="nucleotide sequence ID" value="NZ_JAOCDR010000003.1"/>
</dbReference>
<comment type="caution">
    <text evidence="1">The sequence shown here is derived from an EMBL/GenBank/DDBJ whole genome shotgun (WGS) entry which is preliminary data.</text>
</comment>
<reference evidence="1" key="1">
    <citation type="submission" date="2022-09" db="EMBL/GenBank/DDBJ databases">
        <title>Intensive care unit water sources are persistently colonized with multi-drug resistant bacteria and are the site of extensive horizontal gene transfer of antibiotic resistance genes.</title>
        <authorList>
            <person name="Diorio-Toth L."/>
        </authorList>
    </citation>
    <scope>NUCLEOTIDE SEQUENCE</scope>
    <source>
        <strain evidence="1">GD03851</strain>
    </source>
</reference>
<organism evidence="1 2">
    <name type="scientific">Acinetobacter johnsonii</name>
    <dbReference type="NCBI Taxonomy" id="40214"/>
    <lineage>
        <taxon>Bacteria</taxon>
        <taxon>Pseudomonadati</taxon>
        <taxon>Pseudomonadota</taxon>
        <taxon>Gammaproteobacteria</taxon>
        <taxon>Moraxellales</taxon>
        <taxon>Moraxellaceae</taxon>
        <taxon>Acinetobacter</taxon>
    </lineage>
</organism>
<accession>A0AA42IBS4</accession>
<sequence length="165" mass="17730">MTVSASGEGLLDILNAVAELSNVDVLVGVPHGEARTDSDGLTNAQIGYILETGSPAMNLPPRPHLARGVEEVQDDVADRLTKAVDAALQGNTKRMYLNLGAAGMKAVMNVKAVINSGDFEELAPATIKARKRRKRKSEKPLVDTAQYRNSHTYVVLKNGEEIQHG</sequence>
<evidence type="ECO:0000313" key="2">
    <source>
        <dbReference type="Proteomes" id="UP001161099"/>
    </source>
</evidence>
<evidence type="ECO:0008006" key="3">
    <source>
        <dbReference type="Google" id="ProtNLM"/>
    </source>
</evidence>
<dbReference type="Proteomes" id="UP001161099">
    <property type="component" value="Unassembled WGS sequence"/>
</dbReference>
<dbReference type="EMBL" id="JAOCDR010000003">
    <property type="protein sequence ID" value="MDH0655027.1"/>
    <property type="molecule type" value="Genomic_DNA"/>
</dbReference>
<dbReference type="AlphaFoldDB" id="A0AA42IBS4"/>
<proteinExistence type="predicted"/>
<name>A0AA42IBS4_ACIJO</name>
<protein>
    <recommendedName>
        <fullName evidence="3">Bacteriophage protein</fullName>
    </recommendedName>
</protein>